<keyword evidence="4 5" id="KW-0687">Ribonucleoprotein</keyword>
<evidence type="ECO:0000256" key="7">
    <source>
        <dbReference type="RuleBase" id="RU003870"/>
    </source>
</evidence>
<dbReference type="GO" id="GO:0002181">
    <property type="term" value="P:cytoplasmic translation"/>
    <property type="evidence" value="ECO:0007669"/>
    <property type="project" value="TreeGrafter"/>
</dbReference>
<comment type="subunit">
    <text evidence="5">Part of the 50S ribosomal subunit.</text>
</comment>
<feature type="domain" description="Large ribosomal subunit protein uL6 alpha-beta" evidence="8">
    <location>
        <begin position="91"/>
        <end position="163"/>
    </location>
</feature>
<dbReference type="InterPro" id="IPR020040">
    <property type="entry name" value="Ribosomal_uL6_a/b-dom"/>
</dbReference>
<evidence type="ECO:0000313" key="10">
    <source>
        <dbReference type="Proteomes" id="UP001144372"/>
    </source>
</evidence>
<comment type="function">
    <text evidence="5 7">This protein binds to the 23S rRNA, and is important in its secondary structure. It is located near the subunit interface in the base of the L7/L12 stalk, and near the tRNA binding site of the peptidyltransferase center.</text>
</comment>
<comment type="similarity">
    <text evidence="5 6">Belongs to the universal ribosomal protein uL6 family.</text>
</comment>
<keyword evidence="3 5" id="KW-0689">Ribosomal protein</keyword>
<sequence length="180" mass="19519">MSRVGKLPINIPKGVSATLEGLVLTVKGPKGTLARQLPETLDVKIDTATIQIQRRDDTIQSRSLHGLARALVNNMVLGVSEGFKRSLEIQGTGYRAEAQKGVLNLSLGFSHPVQFPLPDGIQAAVERQNIIHLEGIDRELLGQTAARIKALRPVEPYKGKGVRNVGEHIHRKAGKTGSKK</sequence>
<dbReference type="InterPro" id="IPR000702">
    <property type="entry name" value="Ribosomal_uL6-like"/>
</dbReference>
<gene>
    <name evidence="5 9" type="primary">rplF</name>
    <name evidence="9" type="ORF">DAMNIGENAA_35000</name>
</gene>
<name>A0A9W6FWE0_9BACT</name>
<dbReference type="EMBL" id="BSDR01000001">
    <property type="protein sequence ID" value="GLI36067.1"/>
    <property type="molecule type" value="Genomic_DNA"/>
</dbReference>
<evidence type="ECO:0000313" key="9">
    <source>
        <dbReference type="EMBL" id="GLI36067.1"/>
    </source>
</evidence>
<dbReference type="HAMAP" id="MF_01365_B">
    <property type="entry name" value="Ribosomal_uL6_B"/>
    <property type="match status" value="1"/>
</dbReference>
<dbReference type="Pfam" id="PF00347">
    <property type="entry name" value="Ribosomal_L6"/>
    <property type="match status" value="2"/>
</dbReference>
<evidence type="ECO:0000259" key="8">
    <source>
        <dbReference type="Pfam" id="PF00347"/>
    </source>
</evidence>
<dbReference type="PANTHER" id="PTHR11655">
    <property type="entry name" value="60S/50S RIBOSOMAL PROTEIN L6/L9"/>
    <property type="match status" value="1"/>
</dbReference>
<dbReference type="PIRSF" id="PIRSF002162">
    <property type="entry name" value="Ribosomal_L6"/>
    <property type="match status" value="1"/>
</dbReference>
<evidence type="ECO:0000256" key="6">
    <source>
        <dbReference type="RuleBase" id="RU003869"/>
    </source>
</evidence>
<dbReference type="AlphaFoldDB" id="A0A9W6FWE0"/>
<reference evidence="9" key="1">
    <citation type="submission" date="2022-12" db="EMBL/GenBank/DDBJ databases">
        <title>Reference genome sequencing for broad-spectrum identification of bacterial and archaeal isolates by mass spectrometry.</title>
        <authorList>
            <person name="Sekiguchi Y."/>
            <person name="Tourlousse D.M."/>
        </authorList>
    </citation>
    <scope>NUCLEOTIDE SEQUENCE</scope>
    <source>
        <strain evidence="9">ASRB1</strain>
    </source>
</reference>
<keyword evidence="2 5" id="KW-0694">RNA-binding</keyword>
<evidence type="ECO:0000256" key="1">
    <source>
        <dbReference type="ARBA" id="ARBA00022730"/>
    </source>
</evidence>
<comment type="caution">
    <text evidence="9">The sequence shown here is derived from an EMBL/GenBank/DDBJ whole genome shotgun (WGS) entry which is preliminary data.</text>
</comment>
<evidence type="ECO:0000256" key="4">
    <source>
        <dbReference type="ARBA" id="ARBA00023274"/>
    </source>
</evidence>
<dbReference type="PANTHER" id="PTHR11655:SF14">
    <property type="entry name" value="LARGE RIBOSOMAL SUBUNIT PROTEIN UL6M"/>
    <property type="match status" value="1"/>
</dbReference>
<dbReference type="NCBIfam" id="TIGR03654">
    <property type="entry name" value="L6_bact"/>
    <property type="match status" value="1"/>
</dbReference>
<dbReference type="GO" id="GO:0019843">
    <property type="term" value="F:rRNA binding"/>
    <property type="evidence" value="ECO:0007669"/>
    <property type="project" value="UniProtKB-UniRule"/>
</dbReference>
<proteinExistence type="inferred from homology"/>
<evidence type="ECO:0000256" key="3">
    <source>
        <dbReference type="ARBA" id="ARBA00022980"/>
    </source>
</evidence>
<dbReference type="Proteomes" id="UP001144372">
    <property type="component" value="Unassembled WGS sequence"/>
</dbReference>
<organism evidence="9 10">
    <name type="scientific">Desulforhabdus amnigena</name>
    <dbReference type="NCBI Taxonomy" id="40218"/>
    <lineage>
        <taxon>Bacteria</taxon>
        <taxon>Pseudomonadati</taxon>
        <taxon>Thermodesulfobacteriota</taxon>
        <taxon>Syntrophobacteria</taxon>
        <taxon>Syntrophobacterales</taxon>
        <taxon>Syntrophobacteraceae</taxon>
        <taxon>Desulforhabdus</taxon>
    </lineage>
</organism>
<accession>A0A9W6FWE0</accession>
<dbReference type="RefSeq" id="WP_281796235.1">
    <property type="nucleotide sequence ID" value="NZ_BSDR01000001.1"/>
</dbReference>
<feature type="domain" description="Large ribosomal subunit protein uL6 alpha-beta" evidence="8">
    <location>
        <begin position="11"/>
        <end position="82"/>
    </location>
</feature>
<evidence type="ECO:0000256" key="2">
    <source>
        <dbReference type="ARBA" id="ARBA00022884"/>
    </source>
</evidence>
<keyword evidence="10" id="KW-1185">Reference proteome</keyword>
<dbReference type="PRINTS" id="PR00059">
    <property type="entry name" value="RIBOSOMALL6"/>
</dbReference>
<dbReference type="GO" id="GO:0003735">
    <property type="term" value="F:structural constituent of ribosome"/>
    <property type="evidence" value="ECO:0007669"/>
    <property type="project" value="UniProtKB-UniRule"/>
</dbReference>
<evidence type="ECO:0000256" key="5">
    <source>
        <dbReference type="HAMAP-Rule" id="MF_01365"/>
    </source>
</evidence>
<dbReference type="InterPro" id="IPR036789">
    <property type="entry name" value="Ribosomal_uL6-like_a/b-dom_sf"/>
</dbReference>
<dbReference type="Gene3D" id="3.90.930.12">
    <property type="entry name" value="Ribosomal protein L6, alpha-beta domain"/>
    <property type="match status" value="2"/>
</dbReference>
<keyword evidence="1 5" id="KW-0699">rRNA-binding</keyword>
<protein>
    <recommendedName>
        <fullName evidence="5">Large ribosomal subunit protein uL6</fullName>
    </recommendedName>
</protein>
<dbReference type="SUPFAM" id="SSF56053">
    <property type="entry name" value="Ribosomal protein L6"/>
    <property type="match status" value="2"/>
</dbReference>
<dbReference type="FunFam" id="3.90.930.12:FF:000002">
    <property type="entry name" value="50S ribosomal protein L6"/>
    <property type="match status" value="1"/>
</dbReference>
<dbReference type="GO" id="GO:0022625">
    <property type="term" value="C:cytosolic large ribosomal subunit"/>
    <property type="evidence" value="ECO:0007669"/>
    <property type="project" value="UniProtKB-UniRule"/>
</dbReference>
<dbReference type="InterPro" id="IPR019906">
    <property type="entry name" value="Ribosomal_uL6_bac-type"/>
</dbReference>